<organism evidence="8 9">
    <name type="scientific">Streptomyces naganishii JCM 4654</name>
    <dbReference type="NCBI Taxonomy" id="1306179"/>
    <lineage>
        <taxon>Bacteria</taxon>
        <taxon>Bacillati</taxon>
        <taxon>Actinomycetota</taxon>
        <taxon>Actinomycetes</taxon>
        <taxon>Kitasatosporales</taxon>
        <taxon>Streptomycetaceae</taxon>
        <taxon>Streptomyces</taxon>
    </lineage>
</organism>
<evidence type="ECO:0000256" key="1">
    <source>
        <dbReference type="ARBA" id="ARBA00022714"/>
    </source>
</evidence>
<protein>
    <submittedName>
        <fullName evidence="8">Oxidase</fullName>
    </submittedName>
</protein>
<reference evidence="8" key="1">
    <citation type="journal article" date="2014" name="Int. J. Syst. Evol. Microbiol.">
        <title>Complete genome sequence of Corynebacterium casei LMG S-19264T (=DSM 44701T), isolated from a smear-ripened cheese.</title>
        <authorList>
            <consortium name="US DOE Joint Genome Institute (JGI-PGF)"/>
            <person name="Walter F."/>
            <person name="Albersmeier A."/>
            <person name="Kalinowski J."/>
            <person name="Ruckert C."/>
        </authorList>
    </citation>
    <scope>NUCLEOTIDE SEQUENCE</scope>
    <source>
        <strain evidence="8">JCM 4654</strain>
    </source>
</reference>
<reference evidence="8" key="2">
    <citation type="submission" date="2020-09" db="EMBL/GenBank/DDBJ databases">
        <authorList>
            <person name="Sun Q."/>
            <person name="Ohkuma M."/>
        </authorList>
    </citation>
    <scope>NUCLEOTIDE SEQUENCE</scope>
    <source>
        <strain evidence="8">JCM 4654</strain>
    </source>
</reference>
<dbReference type="SUPFAM" id="SSF50022">
    <property type="entry name" value="ISP domain"/>
    <property type="match status" value="1"/>
</dbReference>
<feature type="compositionally biased region" description="Basic and acidic residues" evidence="6">
    <location>
        <begin position="384"/>
        <end position="398"/>
    </location>
</feature>
<name>A0A918Y3K9_9ACTN</name>
<accession>A0A918Y3K9</accession>
<dbReference type="InterPro" id="IPR036922">
    <property type="entry name" value="Rieske_2Fe-2S_sf"/>
</dbReference>
<dbReference type="PANTHER" id="PTHR21266:SF59">
    <property type="entry name" value="BLR4922 PROTEIN"/>
    <property type="match status" value="1"/>
</dbReference>
<evidence type="ECO:0000256" key="6">
    <source>
        <dbReference type="SAM" id="MobiDB-lite"/>
    </source>
</evidence>
<dbReference type="SUPFAM" id="SSF55961">
    <property type="entry name" value="Bet v1-like"/>
    <property type="match status" value="1"/>
</dbReference>
<keyword evidence="9" id="KW-1185">Reference proteome</keyword>
<feature type="domain" description="Rieske" evidence="7">
    <location>
        <begin position="6"/>
        <end position="111"/>
    </location>
</feature>
<keyword evidence="4" id="KW-0408">Iron</keyword>
<evidence type="ECO:0000313" key="8">
    <source>
        <dbReference type="EMBL" id="GHD88881.1"/>
    </source>
</evidence>
<feature type="region of interest" description="Disordered" evidence="6">
    <location>
        <begin position="343"/>
        <end position="407"/>
    </location>
</feature>
<dbReference type="InterPro" id="IPR050584">
    <property type="entry name" value="Cholesterol_7-desaturase"/>
</dbReference>
<dbReference type="InterPro" id="IPR017941">
    <property type="entry name" value="Rieske_2Fe-2S"/>
</dbReference>
<dbReference type="EMBL" id="BMVF01000006">
    <property type="protein sequence ID" value="GHD88881.1"/>
    <property type="molecule type" value="Genomic_DNA"/>
</dbReference>
<dbReference type="Gene3D" id="3.90.380.10">
    <property type="entry name" value="Naphthalene 1,2-dioxygenase Alpha Subunit, Chain A, domain 1"/>
    <property type="match status" value="1"/>
</dbReference>
<gene>
    <name evidence="8" type="ORF">GCM10010508_26730</name>
</gene>
<comment type="caution">
    <text evidence="8">The sequence shown here is derived from an EMBL/GenBank/DDBJ whole genome shotgun (WGS) entry which is preliminary data.</text>
</comment>
<sequence>MIPNQWYPIAEAKEVRADRPLGLRRLGEEIVLWRDIDGNLVCQGARCPHKGANLGDGRMKGNTLECPYHGFRYGADGVCKAVPALGSDARIPSSLRIPTYPVREKFGLAWMWWGDERPAAELPDVQAPPEVTGNHKLYATKRWTRPVHYTRYIESLLEFYHVTYVHRDHWFNYIDYLLLYGTPSKLGLDGRERYLAATRITNHRVETEDQTIRYSFDHCQEDDPTNSTHYVITFTFPCMVHVQTEQFETTSWLVPVDDGHTEHILRWYEYEQVKPVLRLEFLRRLLPWASLYMEKWVQDPQDVRIMEHQEPKISAGGINKFIPVDEMNAKYLSMRAKLLQDAAGTPAAARPTAPAAGQSPRPAADEEAAGGTEGGTPAGAHTGRRADERAAEEVGERSGKRRAPVAR</sequence>
<dbReference type="GO" id="GO:0051537">
    <property type="term" value="F:2 iron, 2 sulfur cluster binding"/>
    <property type="evidence" value="ECO:0007669"/>
    <property type="project" value="UniProtKB-KW"/>
</dbReference>
<evidence type="ECO:0000256" key="4">
    <source>
        <dbReference type="ARBA" id="ARBA00023004"/>
    </source>
</evidence>
<dbReference type="GO" id="GO:0016705">
    <property type="term" value="F:oxidoreductase activity, acting on paired donors, with incorporation or reduction of molecular oxygen"/>
    <property type="evidence" value="ECO:0007669"/>
    <property type="project" value="UniProtKB-ARBA"/>
</dbReference>
<keyword evidence="3" id="KW-0560">Oxidoreductase</keyword>
<evidence type="ECO:0000259" key="7">
    <source>
        <dbReference type="PROSITE" id="PS51296"/>
    </source>
</evidence>
<dbReference type="GO" id="GO:0004497">
    <property type="term" value="F:monooxygenase activity"/>
    <property type="evidence" value="ECO:0007669"/>
    <property type="project" value="UniProtKB-ARBA"/>
</dbReference>
<keyword evidence="2" id="KW-0479">Metal-binding</keyword>
<dbReference type="Gene3D" id="2.20.25.10">
    <property type="match status" value="1"/>
</dbReference>
<dbReference type="RefSeq" id="WP_190178008.1">
    <property type="nucleotide sequence ID" value="NZ_BMVF01000006.1"/>
</dbReference>
<dbReference type="PROSITE" id="PS51296">
    <property type="entry name" value="RIESKE"/>
    <property type="match status" value="1"/>
</dbReference>
<proteinExistence type="predicted"/>
<evidence type="ECO:0000256" key="5">
    <source>
        <dbReference type="ARBA" id="ARBA00023014"/>
    </source>
</evidence>
<dbReference type="Gene3D" id="2.20.25.680">
    <property type="match status" value="1"/>
</dbReference>
<keyword evidence="1" id="KW-0001">2Fe-2S</keyword>
<keyword evidence="5" id="KW-0411">Iron-sulfur</keyword>
<dbReference type="Pfam" id="PF00355">
    <property type="entry name" value="Rieske"/>
    <property type="match status" value="1"/>
</dbReference>
<feature type="compositionally biased region" description="Low complexity" evidence="6">
    <location>
        <begin position="343"/>
        <end position="357"/>
    </location>
</feature>
<evidence type="ECO:0000256" key="2">
    <source>
        <dbReference type="ARBA" id="ARBA00022723"/>
    </source>
</evidence>
<dbReference type="GO" id="GO:0046872">
    <property type="term" value="F:metal ion binding"/>
    <property type="evidence" value="ECO:0007669"/>
    <property type="project" value="UniProtKB-KW"/>
</dbReference>
<dbReference type="Proteomes" id="UP000608955">
    <property type="component" value="Unassembled WGS sequence"/>
</dbReference>
<dbReference type="PANTHER" id="PTHR21266">
    <property type="entry name" value="IRON-SULFUR DOMAIN CONTAINING PROTEIN"/>
    <property type="match status" value="1"/>
</dbReference>
<dbReference type="AlphaFoldDB" id="A0A918Y3K9"/>
<evidence type="ECO:0000313" key="9">
    <source>
        <dbReference type="Proteomes" id="UP000608955"/>
    </source>
</evidence>
<evidence type="ECO:0000256" key="3">
    <source>
        <dbReference type="ARBA" id="ARBA00023002"/>
    </source>
</evidence>